<reference evidence="9" key="1">
    <citation type="journal article" date="2023" name="bioRxiv">
        <title>Improved chromosome-level genome assembly for marigold (Tagetes erecta).</title>
        <authorList>
            <person name="Jiang F."/>
            <person name="Yuan L."/>
            <person name="Wang S."/>
            <person name="Wang H."/>
            <person name="Xu D."/>
            <person name="Wang A."/>
            <person name="Fan W."/>
        </authorList>
    </citation>
    <scope>NUCLEOTIDE SEQUENCE</scope>
    <source>
        <strain evidence="9">WSJ</strain>
        <tissue evidence="9">Leaf</tissue>
    </source>
</reference>
<evidence type="ECO:0000256" key="7">
    <source>
        <dbReference type="SAM" id="Phobius"/>
    </source>
</evidence>
<dbReference type="AlphaFoldDB" id="A0AAD8NQ97"/>
<dbReference type="CDD" id="cd06464">
    <property type="entry name" value="ACD_sHsps-like"/>
    <property type="match status" value="1"/>
</dbReference>
<dbReference type="SUPFAM" id="SSF49764">
    <property type="entry name" value="HSP20-like chaperones"/>
    <property type="match status" value="1"/>
</dbReference>
<evidence type="ECO:0000256" key="2">
    <source>
        <dbReference type="ARBA" id="ARBA00022475"/>
    </source>
</evidence>
<protein>
    <recommendedName>
        <fullName evidence="8">SHSP domain-containing protein</fullName>
    </recommendedName>
</protein>
<evidence type="ECO:0000256" key="3">
    <source>
        <dbReference type="ARBA" id="ARBA00022821"/>
    </source>
</evidence>
<dbReference type="GO" id="GO:0005886">
    <property type="term" value="C:plasma membrane"/>
    <property type="evidence" value="ECO:0007669"/>
    <property type="project" value="UniProtKB-SubCell"/>
</dbReference>
<comment type="subcellular location">
    <subcellularLocation>
        <location evidence="1">Cell membrane</location>
        <topology evidence="1">Single-pass membrane protein</topology>
    </subcellularLocation>
</comment>
<keyword evidence="3" id="KW-0611">Plant defense</keyword>
<comment type="caution">
    <text evidence="9">The sequence shown here is derived from an EMBL/GenBank/DDBJ whole genome shotgun (WGS) entry which is preliminary data.</text>
</comment>
<dbReference type="InterPro" id="IPR002068">
    <property type="entry name" value="A-crystallin/Hsp20_dom"/>
</dbReference>
<sequence>MTTNMNPQGATEFEPSIEWVNEDDCDILLLYLPGFLKEHLRVQLRSRTLIISGQNRLKDNTWAVFRKEFPVADHFNLDKLSAKFEGSILYVKLPKLITQVAKQDEKTPTNPPPAVPEKPMNEPKLHQPENAMNEPKLHQPENAMNEPKSHQPENPMNEPKLHQEEAKVKPDSETTSATQPNGKHDVRKDDDSVNEKDAGKDGELKGVSENVPKKKDEGGSSSRVVMKLKPWRKDVIKVLVVVVGIVVGVYWTKLIKSWIG</sequence>
<accession>A0AAD8NQ97</accession>
<dbReference type="PROSITE" id="PS01031">
    <property type="entry name" value="SHSP"/>
    <property type="match status" value="1"/>
</dbReference>
<dbReference type="InterPro" id="IPR008978">
    <property type="entry name" value="HSP20-like_chaperone"/>
</dbReference>
<dbReference type="GO" id="GO:0034605">
    <property type="term" value="P:cellular response to heat"/>
    <property type="evidence" value="ECO:0007669"/>
    <property type="project" value="TreeGrafter"/>
</dbReference>
<comment type="similarity">
    <text evidence="4 5">Belongs to the small heat shock protein (HSP20) family.</text>
</comment>
<keyword evidence="7" id="KW-0812">Transmembrane</keyword>
<feature type="compositionally biased region" description="Basic and acidic residues" evidence="6">
    <location>
        <begin position="159"/>
        <end position="172"/>
    </location>
</feature>
<keyword evidence="7" id="KW-0472">Membrane</keyword>
<dbReference type="Gene3D" id="2.60.40.790">
    <property type="match status" value="1"/>
</dbReference>
<evidence type="ECO:0000256" key="4">
    <source>
        <dbReference type="PROSITE-ProRule" id="PRU00285"/>
    </source>
</evidence>
<dbReference type="PANTHER" id="PTHR43670">
    <property type="entry name" value="HEAT SHOCK PROTEIN 26"/>
    <property type="match status" value="1"/>
</dbReference>
<dbReference type="PANTHER" id="PTHR43670:SF73">
    <property type="entry name" value="INACTIVE PROTEIN RESTRICTED TEV MOVEMENT 2-LIKE"/>
    <property type="match status" value="1"/>
</dbReference>
<evidence type="ECO:0000313" key="10">
    <source>
        <dbReference type="Proteomes" id="UP001229421"/>
    </source>
</evidence>
<keyword evidence="2" id="KW-1003">Cell membrane</keyword>
<dbReference type="Pfam" id="PF00011">
    <property type="entry name" value="HSP20"/>
    <property type="match status" value="1"/>
</dbReference>
<keyword evidence="7" id="KW-1133">Transmembrane helix</keyword>
<feature type="transmembrane region" description="Helical" evidence="7">
    <location>
        <begin position="235"/>
        <end position="252"/>
    </location>
</feature>
<dbReference type="GO" id="GO:0006952">
    <property type="term" value="P:defense response"/>
    <property type="evidence" value="ECO:0007669"/>
    <property type="project" value="UniProtKB-KW"/>
</dbReference>
<organism evidence="9 10">
    <name type="scientific">Tagetes erecta</name>
    <name type="common">African marigold</name>
    <dbReference type="NCBI Taxonomy" id="13708"/>
    <lineage>
        <taxon>Eukaryota</taxon>
        <taxon>Viridiplantae</taxon>
        <taxon>Streptophyta</taxon>
        <taxon>Embryophyta</taxon>
        <taxon>Tracheophyta</taxon>
        <taxon>Spermatophyta</taxon>
        <taxon>Magnoliopsida</taxon>
        <taxon>eudicotyledons</taxon>
        <taxon>Gunneridae</taxon>
        <taxon>Pentapetalae</taxon>
        <taxon>asterids</taxon>
        <taxon>campanulids</taxon>
        <taxon>Asterales</taxon>
        <taxon>Asteraceae</taxon>
        <taxon>Asteroideae</taxon>
        <taxon>Heliantheae alliance</taxon>
        <taxon>Tageteae</taxon>
        <taxon>Tagetes</taxon>
    </lineage>
</organism>
<gene>
    <name evidence="9" type="ORF">QVD17_19616</name>
</gene>
<evidence type="ECO:0000259" key="8">
    <source>
        <dbReference type="PROSITE" id="PS01031"/>
    </source>
</evidence>
<keyword evidence="10" id="KW-1185">Reference proteome</keyword>
<name>A0AAD8NQ97_TARER</name>
<feature type="compositionally biased region" description="Basic and acidic residues" evidence="6">
    <location>
        <begin position="182"/>
        <end position="218"/>
    </location>
</feature>
<evidence type="ECO:0000256" key="6">
    <source>
        <dbReference type="SAM" id="MobiDB-lite"/>
    </source>
</evidence>
<feature type="domain" description="SHSP" evidence="8">
    <location>
        <begin position="8"/>
        <end position="110"/>
    </location>
</feature>
<feature type="region of interest" description="Disordered" evidence="6">
    <location>
        <begin position="102"/>
        <end position="222"/>
    </location>
</feature>
<evidence type="ECO:0000313" key="9">
    <source>
        <dbReference type="EMBL" id="KAK1424290.1"/>
    </source>
</evidence>
<dbReference type="Proteomes" id="UP001229421">
    <property type="component" value="Unassembled WGS sequence"/>
</dbReference>
<dbReference type="EMBL" id="JAUHHV010000005">
    <property type="protein sequence ID" value="KAK1424290.1"/>
    <property type="molecule type" value="Genomic_DNA"/>
</dbReference>
<evidence type="ECO:0000256" key="1">
    <source>
        <dbReference type="ARBA" id="ARBA00004162"/>
    </source>
</evidence>
<evidence type="ECO:0000256" key="5">
    <source>
        <dbReference type="RuleBase" id="RU003616"/>
    </source>
</evidence>
<proteinExistence type="inferred from homology"/>